<evidence type="ECO:0000259" key="6">
    <source>
        <dbReference type="Pfam" id="PF20153"/>
    </source>
</evidence>
<sequence>MRCTHVDVEYKPSTAVALFLLPSTSSVMSIGNVPPQRLPPSMDSSRQTALGISLEDENESAQGTQPARQQSTATPEQSKKEDPERFFSIPKYQPTYTGGRSYNYEEKYAPDSLGGEFDDNARVWKVYLDEAENYDDDMLKGFRDTIDSLLVFAALFSAVVTTFVIKTIEALEPDFDQITAQVTATFMKEQIQILRAAGNVTAINSIPNSTIDLNGVSSSKDLWINGFLFASLSLSLATALISVLVKQWLQAYASLSSGNAKERAMIRQFRFSGFEKWGMQGIIGGLPLILHASLGLFLVGLALYVSQLHSSLCWIVVVITLLSFIMYLGSIILPLIWIECPYRIPILFMLLKYTKHSVALIWRKGESLWRKGKKSHPEFLPYSLKDTELQYLRRGDSSHYVLVDCLQWLYTLESNKSIQRIATQTLNGIFHAADEFYQKEHYEDPKLSIYVAKLDLSLMAGIAWDGLRETRSASNTYDSKVWISLISAWYKILALNWDFDLAQSIKNGEETSLHNAASWGYLGVVKFLLAKGADINAVEGEYGTALQVAAWRGHLDVVKFLLAKGADVNAVGGEYGTALQAAACRGHLDVVKFLLEKGADANAVGGEYGTALQTAAYWGHLDMVKFLVEEVADVNALGGGHILQRAVFEGHLDVVKFLVEKGADVNAVGGEYGIALQAAAWRGHFDVVRFLVENGADVNAVEGEYGTALQAAAVAWRGHLDVVRFLVEKGADVNAVGGKYGTALQAAAWKEHWDVVRFLLEKGADVNAVGGKYGTALQAAAWKGHLDVVKFLVEKGANVNAVGGEYGTALQAAADCLDVIKFLVEMGADVNVLGGEYRTALQAAAYWGHLDVVKFLLEKGADVNIEGGKHGTALKAAQAGGKHDIIVFLQSKGARG</sequence>
<feature type="region of interest" description="Disordered" evidence="4">
    <location>
        <begin position="55"/>
        <end position="94"/>
    </location>
</feature>
<feature type="repeat" description="ANK" evidence="3">
    <location>
        <begin position="574"/>
        <end position="606"/>
    </location>
</feature>
<evidence type="ECO:0000313" key="7">
    <source>
        <dbReference type="EMBL" id="KAK7434385.1"/>
    </source>
</evidence>
<feature type="repeat" description="ANK" evidence="3">
    <location>
        <begin position="836"/>
        <end position="868"/>
    </location>
</feature>
<protein>
    <recommendedName>
        <fullName evidence="6">DUF6535 domain-containing protein</fullName>
    </recommendedName>
</protein>
<comment type="caution">
    <text evidence="7">The sequence shown here is derived from an EMBL/GenBank/DDBJ whole genome shotgun (WGS) entry which is preliminary data.</text>
</comment>
<dbReference type="PANTHER" id="PTHR24123">
    <property type="entry name" value="ANKYRIN REPEAT-CONTAINING"/>
    <property type="match status" value="1"/>
</dbReference>
<keyword evidence="8" id="KW-1185">Reference proteome</keyword>
<dbReference type="Pfam" id="PF20153">
    <property type="entry name" value="DUF6535"/>
    <property type="match status" value="1"/>
</dbReference>
<feature type="transmembrane region" description="Helical" evidence="5">
    <location>
        <begin position="312"/>
        <end position="337"/>
    </location>
</feature>
<feature type="repeat" description="ANK" evidence="3">
    <location>
        <begin position="671"/>
        <end position="703"/>
    </location>
</feature>
<keyword evidence="5" id="KW-0812">Transmembrane</keyword>
<dbReference type="SMART" id="SM00248">
    <property type="entry name" value="ANK"/>
    <property type="match status" value="11"/>
</dbReference>
<dbReference type="Pfam" id="PF00023">
    <property type="entry name" value="Ank"/>
    <property type="match status" value="3"/>
</dbReference>
<dbReference type="PROSITE" id="PS50088">
    <property type="entry name" value="ANK_REPEAT"/>
    <property type="match status" value="10"/>
</dbReference>
<dbReference type="EMBL" id="JBANRG010000125">
    <property type="protein sequence ID" value="KAK7434385.1"/>
    <property type="molecule type" value="Genomic_DNA"/>
</dbReference>
<dbReference type="PROSITE" id="PS50297">
    <property type="entry name" value="ANK_REP_REGION"/>
    <property type="match status" value="9"/>
</dbReference>
<feature type="repeat" description="ANK" evidence="3">
    <location>
        <begin position="607"/>
        <end position="639"/>
    </location>
</feature>
<dbReference type="Gene3D" id="1.25.40.20">
    <property type="entry name" value="Ankyrin repeat-containing domain"/>
    <property type="match status" value="4"/>
</dbReference>
<feature type="repeat" description="ANK" evidence="3">
    <location>
        <begin position="772"/>
        <end position="804"/>
    </location>
</feature>
<organism evidence="7 8">
    <name type="scientific">Marasmiellus scandens</name>
    <dbReference type="NCBI Taxonomy" id="2682957"/>
    <lineage>
        <taxon>Eukaryota</taxon>
        <taxon>Fungi</taxon>
        <taxon>Dikarya</taxon>
        <taxon>Basidiomycota</taxon>
        <taxon>Agaricomycotina</taxon>
        <taxon>Agaricomycetes</taxon>
        <taxon>Agaricomycetidae</taxon>
        <taxon>Agaricales</taxon>
        <taxon>Marasmiineae</taxon>
        <taxon>Omphalotaceae</taxon>
        <taxon>Marasmiellus</taxon>
    </lineage>
</organism>
<evidence type="ECO:0000256" key="4">
    <source>
        <dbReference type="SAM" id="MobiDB-lite"/>
    </source>
</evidence>
<feature type="repeat" description="ANK" evidence="3">
    <location>
        <begin position="541"/>
        <end position="573"/>
    </location>
</feature>
<feature type="domain" description="DUF6535" evidence="6">
    <location>
        <begin position="124"/>
        <end position="306"/>
    </location>
</feature>
<dbReference type="InterPro" id="IPR045338">
    <property type="entry name" value="DUF6535"/>
</dbReference>
<evidence type="ECO:0000256" key="5">
    <source>
        <dbReference type="SAM" id="Phobius"/>
    </source>
</evidence>
<evidence type="ECO:0000256" key="1">
    <source>
        <dbReference type="ARBA" id="ARBA00022737"/>
    </source>
</evidence>
<reference evidence="7 8" key="1">
    <citation type="submission" date="2024-01" db="EMBL/GenBank/DDBJ databases">
        <title>A draft genome for the cacao thread blight pathogen Marasmiellus scandens.</title>
        <authorList>
            <person name="Baruah I.K."/>
            <person name="Leung J."/>
            <person name="Bukari Y."/>
            <person name="Amoako-Attah I."/>
            <person name="Meinhardt L.W."/>
            <person name="Bailey B.A."/>
            <person name="Cohen S.P."/>
        </authorList>
    </citation>
    <scope>NUCLEOTIDE SEQUENCE [LARGE SCALE GENOMIC DNA]</scope>
    <source>
        <strain evidence="7 8">GH-19</strain>
    </source>
</reference>
<feature type="repeat" description="ANK" evidence="3">
    <location>
        <begin position="704"/>
        <end position="738"/>
    </location>
</feature>
<keyword evidence="5" id="KW-1133">Transmembrane helix</keyword>
<dbReference type="InterPro" id="IPR002110">
    <property type="entry name" value="Ankyrin_rpt"/>
</dbReference>
<feature type="transmembrane region" description="Helical" evidence="5">
    <location>
        <begin position="222"/>
        <end position="245"/>
    </location>
</feature>
<evidence type="ECO:0000313" key="8">
    <source>
        <dbReference type="Proteomes" id="UP001498398"/>
    </source>
</evidence>
<accession>A0ABR1ILG5</accession>
<evidence type="ECO:0000256" key="2">
    <source>
        <dbReference type="ARBA" id="ARBA00023043"/>
    </source>
</evidence>
<feature type="repeat" description="ANK" evidence="3">
    <location>
        <begin position="638"/>
        <end position="670"/>
    </location>
</feature>
<dbReference type="Proteomes" id="UP001498398">
    <property type="component" value="Unassembled WGS sequence"/>
</dbReference>
<dbReference type="InterPro" id="IPR051165">
    <property type="entry name" value="Multifunctional_ANK_Repeat"/>
</dbReference>
<feature type="repeat" description="ANK" evidence="3">
    <location>
        <begin position="508"/>
        <end position="540"/>
    </location>
</feature>
<dbReference type="Pfam" id="PF12796">
    <property type="entry name" value="Ank_2"/>
    <property type="match status" value="3"/>
</dbReference>
<feature type="repeat" description="ANK" evidence="3">
    <location>
        <begin position="739"/>
        <end position="771"/>
    </location>
</feature>
<dbReference type="PRINTS" id="PR01415">
    <property type="entry name" value="ANKYRIN"/>
</dbReference>
<name>A0ABR1ILG5_9AGAR</name>
<feature type="compositionally biased region" description="Polar residues" evidence="4">
    <location>
        <begin position="60"/>
        <end position="76"/>
    </location>
</feature>
<gene>
    <name evidence="7" type="ORF">VKT23_020230</name>
</gene>
<dbReference type="InterPro" id="IPR036770">
    <property type="entry name" value="Ankyrin_rpt-contain_sf"/>
</dbReference>
<evidence type="ECO:0000256" key="3">
    <source>
        <dbReference type="PROSITE-ProRule" id="PRU00023"/>
    </source>
</evidence>
<dbReference type="SUPFAM" id="SSF48403">
    <property type="entry name" value="Ankyrin repeat"/>
    <property type="match status" value="1"/>
</dbReference>
<keyword evidence="1" id="KW-0677">Repeat</keyword>
<feature type="transmembrane region" description="Helical" evidence="5">
    <location>
        <begin position="282"/>
        <end position="305"/>
    </location>
</feature>
<proteinExistence type="predicted"/>
<dbReference type="PANTHER" id="PTHR24123:SF33">
    <property type="entry name" value="PROTEIN HOS4"/>
    <property type="match status" value="1"/>
</dbReference>
<keyword evidence="5" id="KW-0472">Membrane</keyword>
<keyword evidence="2 3" id="KW-0040">ANK repeat</keyword>